<sequence>MIIRRESGYSFIQKVPLPLRPVLGKGEIWIALDTNNKSVAKNRSCAIYQLTNNLFSGLKIVSNEISQDANDIIRDVIDHRFKPLFDTIISTYETELKNLKSQYQVMNAEHLLERLQVDEQFATFTNVAR</sequence>
<protein>
    <recommendedName>
        <fullName evidence="1">DUF6538 domain-containing protein</fullName>
    </recommendedName>
</protein>
<dbReference type="Pfam" id="PF20172">
    <property type="entry name" value="DUF6538"/>
    <property type="match status" value="1"/>
</dbReference>
<dbReference type="Proteomes" id="UP000677812">
    <property type="component" value="Unassembled WGS sequence"/>
</dbReference>
<accession>A0ABS5E7E4</accession>
<keyword evidence="3" id="KW-1185">Reference proteome</keyword>
<organism evidence="2 3">
    <name type="scientific">Neokomagataea anthophila</name>
    <dbReference type="NCBI Taxonomy" id="2826925"/>
    <lineage>
        <taxon>Bacteria</taxon>
        <taxon>Pseudomonadati</taxon>
        <taxon>Pseudomonadota</taxon>
        <taxon>Alphaproteobacteria</taxon>
        <taxon>Acetobacterales</taxon>
        <taxon>Acetobacteraceae</taxon>
        <taxon>Neokomagataea</taxon>
    </lineage>
</organism>
<name>A0ABS5E7E4_9PROT</name>
<reference evidence="2 3" key="1">
    <citation type="submission" date="2021-04" db="EMBL/GenBank/DDBJ databases">
        <title>The complete genome sequence of Neokomagataea sp. TBRC 2177.</title>
        <authorList>
            <person name="Charoenyingcharoen P."/>
            <person name="Yukphan P."/>
        </authorList>
    </citation>
    <scope>NUCLEOTIDE SEQUENCE [LARGE SCALE GENOMIC DNA]</scope>
    <source>
        <strain evidence="2 3">TBRC 2177</strain>
    </source>
</reference>
<gene>
    <name evidence="2" type="ORF">KB213_07125</name>
</gene>
<dbReference type="InterPro" id="IPR046668">
    <property type="entry name" value="DUF6538"/>
</dbReference>
<evidence type="ECO:0000259" key="1">
    <source>
        <dbReference type="Pfam" id="PF20172"/>
    </source>
</evidence>
<dbReference type="EMBL" id="JAGRQH010000003">
    <property type="protein sequence ID" value="MBR0559822.1"/>
    <property type="molecule type" value="Genomic_DNA"/>
</dbReference>
<evidence type="ECO:0000313" key="2">
    <source>
        <dbReference type="EMBL" id="MBR0559822.1"/>
    </source>
</evidence>
<dbReference type="RefSeq" id="WP_211681612.1">
    <property type="nucleotide sequence ID" value="NZ_JAGRQH010000003.1"/>
</dbReference>
<comment type="caution">
    <text evidence="2">The sequence shown here is derived from an EMBL/GenBank/DDBJ whole genome shotgun (WGS) entry which is preliminary data.</text>
</comment>
<proteinExistence type="predicted"/>
<feature type="domain" description="DUF6538" evidence="1">
    <location>
        <begin position="2"/>
        <end position="47"/>
    </location>
</feature>
<evidence type="ECO:0000313" key="3">
    <source>
        <dbReference type="Proteomes" id="UP000677812"/>
    </source>
</evidence>